<gene>
    <name evidence="5" type="ORF">EAS64_11345</name>
</gene>
<keyword evidence="6" id="KW-1185">Reference proteome</keyword>
<dbReference type="RefSeq" id="WP_145852885.1">
    <property type="nucleotide sequence ID" value="NZ_RPFW01000002.1"/>
</dbReference>
<evidence type="ECO:0000256" key="2">
    <source>
        <dbReference type="ARBA" id="ARBA00022801"/>
    </source>
</evidence>
<proteinExistence type="inferred from homology"/>
<keyword evidence="2 3" id="KW-0378">Hydrolase</keyword>
<dbReference type="AlphaFoldDB" id="A0A6P2C1B9"/>
<dbReference type="EC" id="3.1.1.-" evidence="3"/>
<comment type="similarity">
    <text evidence="1 3">Belongs to the type-B carboxylesterase/lipase family.</text>
</comment>
<dbReference type="SUPFAM" id="SSF53474">
    <property type="entry name" value="alpha/beta-Hydrolases"/>
    <property type="match status" value="1"/>
</dbReference>
<dbReference type="InterPro" id="IPR002018">
    <property type="entry name" value="CarbesteraseB"/>
</dbReference>
<dbReference type="Gene3D" id="3.40.50.1820">
    <property type="entry name" value="alpha/beta hydrolase"/>
    <property type="match status" value="1"/>
</dbReference>
<protein>
    <recommendedName>
        <fullName evidence="3">Carboxylic ester hydrolase</fullName>
        <ecNumber evidence="3">3.1.1.-</ecNumber>
    </recommendedName>
</protein>
<organism evidence="5 6">
    <name type="scientific">Trebonia kvetii</name>
    <dbReference type="NCBI Taxonomy" id="2480626"/>
    <lineage>
        <taxon>Bacteria</taxon>
        <taxon>Bacillati</taxon>
        <taxon>Actinomycetota</taxon>
        <taxon>Actinomycetes</taxon>
        <taxon>Streptosporangiales</taxon>
        <taxon>Treboniaceae</taxon>
        <taxon>Trebonia</taxon>
    </lineage>
</organism>
<dbReference type="InterPro" id="IPR019826">
    <property type="entry name" value="Carboxylesterase_B_AS"/>
</dbReference>
<dbReference type="Proteomes" id="UP000460272">
    <property type="component" value="Unassembled WGS sequence"/>
</dbReference>
<feature type="domain" description="Carboxylesterase type B" evidence="4">
    <location>
        <begin position="3"/>
        <end position="308"/>
    </location>
</feature>
<name>A0A6P2C1B9_9ACTN</name>
<dbReference type="GO" id="GO:0016787">
    <property type="term" value="F:hydrolase activity"/>
    <property type="evidence" value="ECO:0007669"/>
    <property type="project" value="UniProtKB-KW"/>
</dbReference>
<comment type="caution">
    <text evidence="5">The sequence shown here is derived from an EMBL/GenBank/DDBJ whole genome shotgun (WGS) entry which is preliminary data.</text>
</comment>
<accession>A0A6P2C1B9</accession>
<dbReference type="PROSITE" id="PS00122">
    <property type="entry name" value="CARBOXYLESTERASE_B_1"/>
    <property type="match status" value="1"/>
</dbReference>
<dbReference type="Pfam" id="PF00135">
    <property type="entry name" value="COesterase"/>
    <property type="match status" value="1"/>
</dbReference>
<evidence type="ECO:0000256" key="1">
    <source>
        <dbReference type="ARBA" id="ARBA00005964"/>
    </source>
</evidence>
<reference evidence="5 6" key="1">
    <citation type="submission" date="2018-11" db="EMBL/GenBank/DDBJ databases">
        <title>Trebonia kvetii gen.nov., sp.nov., a novel acidophilic actinobacterium, and proposal of the new actinobacterial family Treboniaceae fam. nov.</title>
        <authorList>
            <person name="Rapoport D."/>
            <person name="Sagova-Mareckova M."/>
            <person name="Sedlacek I."/>
            <person name="Provaznik J."/>
            <person name="Kralova S."/>
            <person name="Pavlinic D."/>
            <person name="Benes V."/>
            <person name="Kopecky J."/>
        </authorList>
    </citation>
    <scope>NUCLEOTIDE SEQUENCE [LARGE SCALE GENOMIC DNA]</scope>
    <source>
        <strain evidence="5 6">15Tr583</strain>
    </source>
</reference>
<dbReference type="OrthoDB" id="4308422at2"/>
<evidence type="ECO:0000313" key="6">
    <source>
        <dbReference type="Proteomes" id="UP000460272"/>
    </source>
</evidence>
<dbReference type="InterPro" id="IPR029058">
    <property type="entry name" value="AB_hydrolase_fold"/>
</dbReference>
<dbReference type="InterPro" id="IPR050309">
    <property type="entry name" value="Type-B_Carboxylest/Lipase"/>
</dbReference>
<evidence type="ECO:0000259" key="4">
    <source>
        <dbReference type="Pfam" id="PF00135"/>
    </source>
</evidence>
<dbReference type="PANTHER" id="PTHR11559">
    <property type="entry name" value="CARBOXYLESTERASE"/>
    <property type="match status" value="1"/>
</dbReference>
<sequence length="485" mass="50640">MYIVETAYGKVRGAEIADGVLSWRGIPYAAPPVGELRLRPPSPPQAWSGIRDALAYGDRAPQPEPLPEPDAPPMAEDCLYLNVTAPAGASGRPVLFWIHGGGYEMGHGPDQAGDGAAFARSHGLVVVTFNYRLGALGFLDAPGERPTGAFGLHDQVAALRWTRENIAAFGGDPSQITIYGLSAGGKSVTNLLASPLAAGMIARAAESSGGDHIKSPEQAAALTERFLRELGTTAGRLRAVPAADILAAQAAIASPPRSTWIWRPSVDGVALTAHPLTAIAGGAAARVPLLLQTCARETALYQLLGPDAAEQTEGVLDGYFGAGKAAAMLASYAAAYPDLDATALRVVIMSDERYMARTEMLADAQAAHGPVWRSRYDGPYFGLDDDPRFAKFAPVLVGAHGGDGAGIWLGGEGVAGPLHEAWGAFVTAGDPGWPGYNAATGRTAMIFDAVPDGPRLAADPFAHVRATWLDLSWQPGTWWPALGLA</sequence>
<evidence type="ECO:0000313" key="5">
    <source>
        <dbReference type="EMBL" id="TVZ05182.1"/>
    </source>
</evidence>
<dbReference type="EMBL" id="RPFW01000002">
    <property type="protein sequence ID" value="TVZ05182.1"/>
    <property type="molecule type" value="Genomic_DNA"/>
</dbReference>
<evidence type="ECO:0000256" key="3">
    <source>
        <dbReference type="RuleBase" id="RU361235"/>
    </source>
</evidence>